<dbReference type="AlphaFoldDB" id="A0A1T5CE53"/>
<keyword evidence="2" id="KW-1185">Reference proteome</keyword>
<evidence type="ECO:0000313" key="2">
    <source>
        <dbReference type="Proteomes" id="UP000191055"/>
    </source>
</evidence>
<gene>
    <name evidence="1" type="ORF">SAMN03080601_00786</name>
</gene>
<proteinExistence type="predicted"/>
<dbReference type="Pfam" id="PF11655">
    <property type="entry name" value="DUF2589"/>
    <property type="match status" value="1"/>
</dbReference>
<dbReference type="InterPro" id="IPR024510">
    <property type="entry name" value="DUF2589"/>
</dbReference>
<evidence type="ECO:0008006" key="3">
    <source>
        <dbReference type="Google" id="ProtNLM"/>
    </source>
</evidence>
<evidence type="ECO:0000313" key="1">
    <source>
        <dbReference type="EMBL" id="SKB57699.1"/>
    </source>
</evidence>
<dbReference type="EMBL" id="FUYV01000003">
    <property type="protein sequence ID" value="SKB57699.1"/>
    <property type="molecule type" value="Genomic_DNA"/>
</dbReference>
<organism evidence="1 2">
    <name type="scientific">Alkalitalea saponilacus</name>
    <dbReference type="NCBI Taxonomy" id="889453"/>
    <lineage>
        <taxon>Bacteria</taxon>
        <taxon>Pseudomonadati</taxon>
        <taxon>Bacteroidota</taxon>
        <taxon>Bacteroidia</taxon>
        <taxon>Marinilabiliales</taxon>
        <taxon>Marinilabiliaceae</taxon>
        <taxon>Alkalitalea</taxon>
    </lineage>
</organism>
<dbReference type="RefSeq" id="WP_079556577.1">
    <property type="nucleotide sequence ID" value="NZ_CP021904.1"/>
</dbReference>
<name>A0A1T5CE53_9BACT</name>
<sequence length="168" mass="19131">MVFWKSKPTNKHTLSDIMRGMQHSVNTAQEILAKHYVNLMEKFFDDEGKPVTRTVYLPDNRSIDVPVISLMNQHSLYVDELEIDFKAQINGVALKNLKEGKEDLDRASFAIDFTPSDRSDNAVSVKIKFKSCQKPEGVSRIVDEFDKTILPVEDLPDEPESDEILTDS</sequence>
<reference evidence="1 2" key="1">
    <citation type="submission" date="2017-02" db="EMBL/GenBank/DDBJ databases">
        <authorList>
            <person name="Peterson S.W."/>
        </authorList>
    </citation>
    <scope>NUCLEOTIDE SEQUENCE [LARGE SCALE GENOMIC DNA]</scope>
    <source>
        <strain evidence="1 2">DSM 24412</strain>
    </source>
</reference>
<dbReference type="OrthoDB" id="2081067at2"/>
<dbReference type="Proteomes" id="UP000191055">
    <property type="component" value="Unassembled WGS sequence"/>
</dbReference>
<dbReference type="KEGG" id="asx:CDL62_12165"/>
<accession>A0A1T5CE53</accession>
<protein>
    <recommendedName>
        <fullName evidence="3">DUF2589 domain-containing protein</fullName>
    </recommendedName>
</protein>